<name>A0A449AW00_9BACT</name>
<reference evidence="5 6" key="1">
    <citation type="submission" date="2019-01" db="EMBL/GenBank/DDBJ databases">
        <authorList>
            <consortium name="Pathogen Informatics"/>
        </authorList>
    </citation>
    <scope>NUCLEOTIDE SEQUENCE [LARGE SCALE GENOMIC DNA]</scope>
    <source>
        <strain evidence="5 6">NCTC10194</strain>
    </source>
</reference>
<dbReference type="EC" id="3.1.-.-" evidence="5"/>
<dbReference type="PANTHER" id="PTHR33607:SF2">
    <property type="entry name" value="ENDONUCLEASE-1"/>
    <property type="match status" value="1"/>
</dbReference>
<keyword evidence="4" id="KW-0732">Signal</keyword>
<feature type="region of interest" description="Disordered" evidence="3">
    <location>
        <begin position="29"/>
        <end position="93"/>
    </location>
</feature>
<evidence type="ECO:0000256" key="1">
    <source>
        <dbReference type="ARBA" id="ARBA00022722"/>
    </source>
</evidence>
<sequence length="545" mass="59931">MSKKNKFFFLLGAVMTGLTPLLSISAGCEPKTTKTPDKGDSNSSSTQGGSTSTNNQGSSNSGSTQGGSSSSNNQGGTNTGSNENTPSTPSNETLASQISNAAVAAFVREHGAYNLFRVSESTDWAKMIEHLNNPDERYGLQFWYYPQGKVFGARVQGTTDLKDGVVFESVSDLFTNVSPAVTDSKYHTTKSGYPNTNLKATYDPSTGLVTIKYYLVEIGSDGKAVSQTEKFGPYTSTFTVPSNSLDSSSNNNENSSSNSNNNPNASVDVYNPTIAGNLVYQPSDYYSSLEGKSGAELMSALVQLQSSKHEQGDYTALKTFYTDTNAFKDLYFENDGTLLDIYSENPNGQDPYTYATYVGGNAGKTEGLGTNREHLIPQAWFNKVDKMRNDPFHVWPTDIKVNGWRDNDPHDNVTKVTLTTKNGSKQGNNSDVSFRVFEPVDAFKGDIARAYLYFAFTYANEEKYKLNGAEVFQSQAPYLKNHFLDTYLAWNAIDPVSKWDIDRNNLTSEFTMTKRRNPFIDYPNLAENLFNGVPFVNKGILVDIQ</sequence>
<feature type="signal peptide" evidence="4">
    <location>
        <begin position="1"/>
        <end position="25"/>
    </location>
</feature>
<keyword evidence="1" id="KW-0540">Nuclease</keyword>
<dbReference type="InterPro" id="IPR007346">
    <property type="entry name" value="Endonuclease-I"/>
</dbReference>
<dbReference type="RefSeq" id="WP_052353012.1">
    <property type="nucleotide sequence ID" value="NZ_LR215024.1"/>
</dbReference>
<evidence type="ECO:0000256" key="3">
    <source>
        <dbReference type="SAM" id="MobiDB-lite"/>
    </source>
</evidence>
<accession>A0A449AW00</accession>
<dbReference type="PROSITE" id="PS51257">
    <property type="entry name" value="PROKAR_LIPOPROTEIN"/>
    <property type="match status" value="1"/>
</dbReference>
<evidence type="ECO:0000256" key="4">
    <source>
        <dbReference type="SAM" id="SignalP"/>
    </source>
</evidence>
<evidence type="ECO:0000313" key="5">
    <source>
        <dbReference type="EMBL" id="VEU70776.1"/>
    </source>
</evidence>
<dbReference type="Proteomes" id="UP000290815">
    <property type="component" value="Chromosome"/>
</dbReference>
<keyword evidence="6" id="KW-1185">Reference proteome</keyword>
<feature type="compositionally biased region" description="Low complexity" evidence="3">
    <location>
        <begin position="41"/>
        <end position="93"/>
    </location>
</feature>
<dbReference type="GO" id="GO:0004518">
    <property type="term" value="F:nuclease activity"/>
    <property type="evidence" value="ECO:0007669"/>
    <property type="project" value="UniProtKB-KW"/>
</dbReference>
<feature type="compositionally biased region" description="Low complexity" evidence="3">
    <location>
        <begin position="242"/>
        <end position="266"/>
    </location>
</feature>
<feature type="chain" id="PRO_5019529510" evidence="4">
    <location>
        <begin position="26"/>
        <end position="545"/>
    </location>
</feature>
<dbReference type="PANTHER" id="PTHR33607">
    <property type="entry name" value="ENDONUCLEASE-1"/>
    <property type="match status" value="1"/>
</dbReference>
<proteinExistence type="predicted"/>
<dbReference type="SUPFAM" id="SSF54060">
    <property type="entry name" value="His-Me finger endonucleases"/>
    <property type="match status" value="1"/>
</dbReference>
<feature type="region of interest" description="Disordered" evidence="3">
    <location>
        <begin position="242"/>
        <end position="268"/>
    </location>
</feature>
<organism evidence="5 6">
    <name type="scientific">Mycoplasmopsis glycophila</name>
    <dbReference type="NCBI Taxonomy" id="171285"/>
    <lineage>
        <taxon>Bacteria</taxon>
        <taxon>Bacillati</taxon>
        <taxon>Mycoplasmatota</taxon>
        <taxon>Mycoplasmoidales</taxon>
        <taxon>Metamycoplasmataceae</taxon>
        <taxon>Mycoplasmopsis</taxon>
    </lineage>
</organism>
<dbReference type="GO" id="GO:0016787">
    <property type="term" value="F:hydrolase activity"/>
    <property type="evidence" value="ECO:0007669"/>
    <property type="project" value="UniProtKB-KW"/>
</dbReference>
<evidence type="ECO:0000256" key="2">
    <source>
        <dbReference type="ARBA" id="ARBA00022801"/>
    </source>
</evidence>
<dbReference type="KEGG" id="mgly:NCTC10194_00568"/>
<feature type="compositionally biased region" description="Basic and acidic residues" evidence="3">
    <location>
        <begin position="31"/>
        <end position="40"/>
    </location>
</feature>
<dbReference type="InterPro" id="IPR044925">
    <property type="entry name" value="His-Me_finger_sf"/>
</dbReference>
<gene>
    <name evidence="5" type="primary">bsn</name>
    <name evidence="5" type="ORF">NCTC10194_00568</name>
</gene>
<dbReference type="EMBL" id="LR215024">
    <property type="protein sequence ID" value="VEU70776.1"/>
    <property type="molecule type" value="Genomic_DNA"/>
</dbReference>
<evidence type="ECO:0000313" key="6">
    <source>
        <dbReference type="Proteomes" id="UP000290815"/>
    </source>
</evidence>
<dbReference type="AlphaFoldDB" id="A0A449AW00"/>
<keyword evidence="2 5" id="KW-0378">Hydrolase</keyword>
<protein>
    <submittedName>
        <fullName evidence="5">Extracellular ribonuclease</fullName>
        <ecNumber evidence="5">3.1.-.-</ecNumber>
    </submittedName>
</protein>
<dbReference type="Pfam" id="PF04231">
    <property type="entry name" value="Endonuclease_1"/>
    <property type="match status" value="1"/>
</dbReference>